<dbReference type="InterPro" id="IPR002347">
    <property type="entry name" value="SDR_fam"/>
</dbReference>
<sequence>MGFLTGKRILVTGLASNRSIAYGIAKSMKEQGAELAFTYLNENYNRV</sequence>
<gene>
    <name evidence="1" type="primary">fabI_1</name>
    <name evidence="1" type="ORF">NCTC8284_02635</name>
</gene>
<name>A0A3S4Y2Q0_9PAST</name>
<dbReference type="Gene3D" id="3.40.50.720">
    <property type="entry name" value="NAD(P)-binding Rossmann-like Domain"/>
    <property type="match status" value="1"/>
</dbReference>
<evidence type="ECO:0000313" key="1">
    <source>
        <dbReference type="EMBL" id="VEH67449.1"/>
    </source>
</evidence>
<protein>
    <submittedName>
        <fullName evidence="1">Enoyl-(Acyl carrier protein) reductase</fullName>
        <ecNumber evidence="1">1.3.1.9</ecNumber>
    </submittedName>
</protein>
<reference evidence="1 2" key="1">
    <citation type="submission" date="2018-12" db="EMBL/GenBank/DDBJ databases">
        <authorList>
            <consortium name="Pathogen Informatics"/>
        </authorList>
    </citation>
    <scope>NUCLEOTIDE SEQUENCE [LARGE SCALE GENOMIC DNA]</scope>
    <source>
        <strain evidence="1 2">NCTC8284</strain>
    </source>
</reference>
<dbReference type="EMBL" id="LR134405">
    <property type="protein sequence ID" value="VEH67449.1"/>
    <property type="molecule type" value="Genomic_DNA"/>
</dbReference>
<dbReference type="Proteomes" id="UP000278733">
    <property type="component" value="Chromosome"/>
</dbReference>
<dbReference type="InterPro" id="IPR036291">
    <property type="entry name" value="NAD(P)-bd_dom_sf"/>
</dbReference>
<proteinExistence type="predicted"/>
<dbReference type="KEGG" id="rpne:NCTC8284_02635"/>
<dbReference type="EC" id="1.3.1.9" evidence="1"/>
<accession>A0A3S4Y2Q0</accession>
<dbReference type="AlphaFoldDB" id="A0A3S4Y2Q0"/>
<organism evidence="1 2">
    <name type="scientific">Rodentibacter pneumotropicus</name>
    <dbReference type="NCBI Taxonomy" id="758"/>
    <lineage>
        <taxon>Bacteria</taxon>
        <taxon>Pseudomonadati</taxon>
        <taxon>Pseudomonadota</taxon>
        <taxon>Gammaproteobacteria</taxon>
        <taxon>Pasteurellales</taxon>
        <taxon>Pasteurellaceae</taxon>
        <taxon>Rodentibacter</taxon>
    </lineage>
</organism>
<evidence type="ECO:0000313" key="2">
    <source>
        <dbReference type="Proteomes" id="UP000278733"/>
    </source>
</evidence>
<dbReference type="Pfam" id="PF13561">
    <property type="entry name" value="adh_short_C2"/>
    <property type="match status" value="1"/>
</dbReference>
<keyword evidence="1" id="KW-0560">Oxidoreductase</keyword>
<dbReference type="GO" id="GO:0004318">
    <property type="term" value="F:enoyl-[acyl-carrier-protein] reductase (NADH) activity"/>
    <property type="evidence" value="ECO:0007669"/>
    <property type="project" value="UniProtKB-EC"/>
</dbReference>
<dbReference type="SUPFAM" id="SSF51735">
    <property type="entry name" value="NAD(P)-binding Rossmann-fold domains"/>
    <property type="match status" value="1"/>
</dbReference>